<dbReference type="Gene3D" id="1.20.1050.10">
    <property type="match status" value="1"/>
</dbReference>
<sequence length="491" mass="50364">MAPKPVILYGSPRSGNSQKAILMCHLLGLPFELRTLNGLAGPGAEAKQAPFLRLNPLGQVPVLIDPNAAPEPALGDAGATGEPQSPEGVVIRESAAILTYLAAKYAPAASSWLPGREDPVRAARVAGWLQYSGGEVANSLQRVRGASLFGVDISPLTVQDLVASGRRVLAYLDSQLAAGVAAGRDWLVEGPSPTIADVHLFPYVALVEESSKGALLLDAYPAVRDWVARVSRLPGFVAIPDPAQQPGDASSSGGECGPSTSFGGSGGDEQQQHQQQDQQQQQRQQHAAGPLSWAARGTGALGAAAAGSWAVAFPGLGGGGGGGNGGSGGNGGGGGGGWWSGFGGGGEGGYAGIPAFDLAAADDGAQKKKKSKKQQQQQPEEDAEALAEDALLEEAEQATEDAAAAGGGGRGAAVDALITSEGELDEMLQEAGLEGDGRRHGTRRCVEVVVEGWPEVGALPKMGELKDMLSVQEGFVFDYQDVVDDRRKLEL</sequence>
<dbReference type="SFLD" id="SFLDG00358">
    <property type="entry name" value="Main_(cytGST)"/>
    <property type="match status" value="1"/>
</dbReference>
<protein>
    <submittedName>
        <fullName evidence="5">Gst13 glutathione S-transferase</fullName>
        <ecNumber evidence="5">2.5.1.18</ecNumber>
    </submittedName>
</protein>
<dbReference type="Gene3D" id="3.40.30.10">
    <property type="entry name" value="Glutaredoxin"/>
    <property type="match status" value="1"/>
</dbReference>
<dbReference type="InterPro" id="IPR004046">
    <property type="entry name" value="GST_C"/>
</dbReference>
<dbReference type="SUPFAM" id="SSF52833">
    <property type="entry name" value="Thioredoxin-like"/>
    <property type="match status" value="1"/>
</dbReference>
<dbReference type="AlphaFoldDB" id="A0A0D2LYZ5"/>
<dbReference type="InterPro" id="IPR036282">
    <property type="entry name" value="Glutathione-S-Trfase_C_sf"/>
</dbReference>
<feature type="compositionally biased region" description="Low complexity" evidence="2">
    <location>
        <begin position="272"/>
        <end position="285"/>
    </location>
</feature>
<dbReference type="OrthoDB" id="422574at2759"/>
<dbReference type="Pfam" id="PF00043">
    <property type="entry name" value="GST_C"/>
    <property type="match status" value="1"/>
</dbReference>
<dbReference type="SFLD" id="SFLDS00019">
    <property type="entry name" value="Glutathione_Transferase_(cytos"/>
    <property type="match status" value="1"/>
</dbReference>
<accession>A0A0D2LYZ5</accession>
<dbReference type="Proteomes" id="UP000054498">
    <property type="component" value="Unassembled WGS sequence"/>
</dbReference>
<dbReference type="Pfam" id="PF13409">
    <property type="entry name" value="GST_N_2"/>
    <property type="match status" value="1"/>
</dbReference>
<dbReference type="GeneID" id="25728619"/>
<evidence type="ECO:0000313" key="6">
    <source>
        <dbReference type="Proteomes" id="UP000054498"/>
    </source>
</evidence>
<dbReference type="InterPro" id="IPR040079">
    <property type="entry name" value="Glutathione_S-Trfase"/>
</dbReference>
<dbReference type="InterPro" id="IPR004045">
    <property type="entry name" value="Glutathione_S-Trfase_N"/>
</dbReference>
<dbReference type="PANTHER" id="PTHR44051:SF2">
    <property type="entry name" value="HYPOTHETICAL GLUTATHIONE S-TRANSFERASE LIKE PROTEIN"/>
    <property type="match status" value="1"/>
</dbReference>
<dbReference type="STRING" id="145388.A0A0D2LYZ5"/>
<comment type="similarity">
    <text evidence="1">Belongs to the GST superfamily.</text>
</comment>
<dbReference type="RefSeq" id="XP_013895619.1">
    <property type="nucleotide sequence ID" value="XM_014040165.1"/>
</dbReference>
<dbReference type="PANTHER" id="PTHR44051">
    <property type="entry name" value="GLUTATHIONE S-TRANSFERASE-RELATED"/>
    <property type="match status" value="1"/>
</dbReference>
<feature type="domain" description="GST N-terminal" evidence="3">
    <location>
        <begin position="4"/>
        <end position="109"/>
    </location>
</feature>
<evidence type="ECO:0000256" key="1">
    <source>
        <dbReference type="ARBA" id="ARBA00007409"/>
    </source>
</evidence>
<evidence type="ECO:0000256" key="2">
    <source>
        <dbReference type="SAM" id="MobiDB-lite"/>
    </source>
</evidence>
<name>A0A0D2LYZ5_9CHLO</name>
<dbReference type="PROSITE" id="PS50404">
    <property type="entry name" value="GST_NTER"/>
    <property type="match status" value="1"/>
</dbReference>
<dbReference type="EC" id="2.5.1.18" evidence="5"/>
<evidence type="ECO:0000313" key="5">
    <source>
        <dbReference type="EMBL" id="KIY96599.1"/>
    </source>
</evidence>
<evidence type="ECO:0000259" key="4">
    <source>
        <dbReference type="PROSITE" id="PS50405"/>
    </source>
</evidence>
<organism evidence="5 6">
    <name type="scientific">Monoraphidium neglectum</name>
    <dbReference type="NCBI Taxonomy" id="145388"/>
    <lineage>
        <taxon>Eukaryota</taxon>
        <taxon>Viridiplantae</taxon>
        <taxon>Chlorophyta</taxon>
        <taxon>core chlorophytes</taxon>
        <taxon>Chlorophyceae</taxon>
        <taxon>CS clade</taxon>
        <taxon>Sphaeropleales</taxon>
        <taxon>Selenastraceae</taxon>
        <taxon>Monoraphidium</taxon>
    </lineage>
</organism>
<keyword evidence="6" id="KW-1185">Reference proteome</keyword>
<feature type="compositionally biased region" description="Polar residues" evidence="2">
    <location>
        <begin position="247"/>
        <end position="262"/>
    </location>
</feature>
<proteinExistence type="inferred from homology"/>
<reference evidence="5 6" key="1">
    <citation type="journal article" date="2013" name="BMC Genomics">
        <title>Reconstruction of the lipid metabolism for the microalga Monoraphidium neglectum from its genome sequence reveals characteristics suitable for biofuel production.</title>
        <authorList>
            <person name="Bogen C."/>
            <person name="Al-Dilaimi A."/>
            <person name="Albersmeier A."/>
            <person name="Wichmann J."/>
            <person name="Grundmann M."/>
            <person name="Rupp O."/>
            <person name="Lauersen K.J."/>
            <person name="Blifernez-Klassen O."/>
            <person name="Kalinowski J."/>
            <person name="Goesmann A."/>
            <person name="Mussgnug J.H."/>
            <person name="Kruse O."/>
        </authorList>
    </citation>
    <scope>NUCLEOTIDE SEQUENCE [LARGE SCALE GENOMIC DNA]</scope>
    <source>
        <strain evidence="5 6">SAG 48.87</strain>
    </source>
</reference>
<keyword evidence="5" id="KW-0808">Transferase</keyword>
<feature type="region of interest" description="Disordered" evidence="2">
    <location>
        <begin position="363"/>
        <end position="385"/>
    </location>
</feature>
<feature type="domain" description="GST C-terminal" evidence="4">
    <location>
        <begin position="118"/>
        <end position="249"/>
    </location>
</feature>
<gene>
    <name evidence="5" type="ORF">MNEG_11364</name>
</gene>
<evidence type="ECO:0000259" key="3">
    <source>
        <dbReference type="PROSITE" id="PS50404"/>
    </source>
</evidence>
<dbReference type="PROSITE" id="PS50405">
    <property type="entry name" value="GST_CTER"/>
    <property type="match status" value="1"/>
</dbReference>
<dbReference type="InterPro" id="IPR036249">
    <property type="entry name" value="Thioredoxin-like_sf"/>
</dbReference>
<feature type="region of interest" description="Disordered" evidence="2">
    <location>
        <begin position="238"/>
        <end position="291"/>
    </location>
</feature>
<dbReference type="SUPFAM" id="SSF47616">
    <property type="entry name" value="GST C-terminal domain-like"/>
    <property type="match status" value="1"/>
</dbReference>
<dbReference type="GO" id="GO:0004364">
    <property type="term" value="F:glutathione transferase activity"/>
    <property type="evidence" value="ECO:0007669"/>
    <property type="project" value="UniProtKB-EC"/>
</dbReference>
<dbReference type="KEGG" id="mng:MNEG_11364"/>
<dbReference type="InterPro" id="IPR010987">
    <property type="entry name" value="Glutathione-S-Trfase_C-like"/>
</dbReference>
<dbReference type="EMBL" id="KK102928">
    <property type="protein sequence ID" value="KIY96599.1"/>
    <property type="molecule type" value="Genomic_DNA"/>
</dbReference>